<keyword evidence="3" id="KW-1185">Reference proteome</keyword>
<evidence type="ECO:0000256" key="1">
    <source>
        <dbReference type="SAM" id="MobiDB-lite"/>
    </source>
</evidence>
<name>A0AAE0Z1I4_9GAST</name>
<evidence type="ECO:0000313" key="3">
    <source>
        <dbReference type="Proteomes" id="UP001283361"/>
    </source>
</evidence>
<organism evidence="2 3">
    <name type="scientific">Elysia crispata</name>
    <name type="common">lettuce slug</name>
    <dbReference type="NCBI Taxonomy" id="231223"/>
    <lineage>
        <taxon>Eukaryota</taxon>
        <taxon>Metazoa</taxon>
        <taxon>Spiralia</taxon>
        <taxon>Lophotrochozoa</taxon>
        <taxon>Mollusca</taxon>
        <taxon>Gastropoda</taxon>
        <taxon>Heterobranchia</taxon>
        <taxon>Euthyneura</taxon>
        <taxon>Panpulmonata</taxon>
        <taxon>Sacoglossa</taxon>
        <taxon>Placobranchoidea</taxon>
        <taxon>Plakobranchidae</taxon>
        <taxon>Elysia</taxon>
    </lineage>
</organism>
<accession>A0AAE0Z1I4</accession>
<comment type="caution">
    <text evidence="2">The sequence shown here is derived from an EMBL/GenBank/DDBJ whole genome shotgun (WGS) entry which is preliminary data.</text>
</comment>
<evidence type="ECO:0000313" key="2">
    <source>
        <dbReference type="EMBL" id="KAK3760970.1"/>
    </source>
</evidence>
<proteinExistence type="predicted"/>
<sequence length="83" mass="8806">MASVALSSVLEWYSQCENRLSLGGFPLPTGKDERGVCLGTIDGSSTFYFSSTARAGNPPESSGSEDISHGPEDFTPNLSLYLV</sequence>
<feature type="compositionally biased region" description="Polar residues" evidence="1">
    <location>
        <begin position="50"/>
        <end position="65"/>
    </location>
</feature>
<dbReference type="EMBL" id="JAWDGP010004927">
    <property type="protein sequence ID" value="KAK3760970.1"/>
    <property type="molecule type" value="Genomic_DNA"/>
</dbReference>
<protein>
    <submittedName>
        <fullName evidence="2">Uncharacterized protein</fullName>
    </submittedName>
</protein>
<reference evidence="2" key="1">
    <citation type="journal article" date="2023" name="G3 (Bethesda)">
        <title>A reference genome for the long-term kleptoplast-retaining sea slug Elysia crispata morphotype clarki.</title>
        <authorList>
            <person name="Eastman K.E."/>
            <person name="Pendleton A.L."/>
            <person name="Shaikh M.A."/>
            <person name="Suttiyut T."/>
            <person name="Ogas R."/>
            <person name="Tomko P."/>
            <person name="Gavelis G."/>
            <person name="Widhalm J.R."/>
            <person name="Wisecaver J.H."/>
        </authorList>
    </citation>
    <scope>NUCLEOTIDE SEQUENCE</scope>
    <source>
        <strain evidence="2">ECLA1</strain>
    </source>
</reference>
<dbReference type="AlphaFoldDB" id="A0AAE0Z1I4"/>
<gene>
    <name evidence="2" type="ORF">RRG08_022377</name>
</gene>
<feature type="region of interest" description="Disordered" evidence="1">
    <location>
        <begin position="50"/>
        <end position="83"/>
    </location>
</feature>
<dbReference type="Proteomes" id="UP001283361">
    <property type="component" value="Unassembled WGS sequence"/>
</dbReference>